<dbReference type="Pfam" id="PF03992">
    <property type="entry name" value="ABM"/>
    <property type="match status" value="2"/>
</dbReference>
<gene>
    <name evidence="3" type="ORF">SAMN05444583_10778</name>
</gene>
<name>A0A1H7NM29_9NOCA</name>
<dbReference type="SUPFAM" id="SSF54909">
    <property type="entry name" value="Dimeric alpha+beta barrel"/>
    <property type="match status" value="2"/>
</dbReference>
<dbReference type="InterPro" id="IPR011008">
    <property type="entry name" value="Dimeric_a/b-barrel"/>
</dbReference>
<dbReference type="InterPro" id="IPR007138">
    <property type="entry name" value="ABM_dom"/>
</dbReference>
<dbReference type="EMBL" id="FOAW01000007">
    <property type="protein sequence ID" value="SEL24431.1"/>
    <property type="molecule type" value="Genomic_DNA"/>
</dbReference>
<dbReference type="RefSeq" id="WP_245816282.1">
    <property type="nucleotide sequence ID" value="NZ_FOAW01000007.1"/>
</dbReference>
<dbReference type="AlphaFoldDB" id="A0A1H7NM29"/>
<keyword evidence="1" id="KW-0812">Transmembrane</keyword>
<keyword evidence="4" id="KW-1185">Reference proteome</keyword>
<evidence type="ECO:0000259" key="2">
    <source>
        <dbReference type="PROSITE" id="PS51725"/>
    </source>
</evidence>
<evidence type="ECO:0000313" key="3">
    <source>
        <dbReference type="EMBL" id="SEL24431.1"/>
    </source>
</evidence>
<evidence type="ECO:0000313" key="4">
    <source>
        <dbReference type="Proteomes" id="UP000198677"/>
    </source>
</evidence>
<accession>A0A1H7NM29</accession>
<keyword evidence="1" id="KW-1133">Transmembrane helix</keyword>
<dbReference type="Proteomes" id="UP000198677">
    <property type="component" value="Unassembled WGS sequence"/>
</dbReference>
<feature type="transmembrane region" description="Helical" evidence="1">
    <location>
        <begin position="234"/>
        <end position="259"/>
    </location>
</feature>
<organism evidence="3 4">
    <name type="scientific">Rhodococcus maanshanensis</name>
    <dbReference type="NCBI Taxonomy" id="183556"/>
    <lineage>
        <taxon>Bacteria</taxon>
        <taxon>Bacillati</taxon>
        <taxon>Actinomycetota</taxon>
        <taxon>Actinomycetes</taxon>
        <taxon>Mycobacteriales</taxon>
        <taxon>Nocardiaceae</taxon>
        <taxon>Rhodococcus</taxon>
    </lineage>
</organism>
<protein>
    <recommendedName>
        <fullName evidence="2">ABM domain-containing protein</fullName>
    </recommendedName>
</protein>
<feature type="transmembrane region" description="Helical" evidence="1">
    <location>
        <begin position="209"/>
        <end position="228"/>
    </location>
</feature>
<feature type="domain" description="ABM" evidence="2">
    <location>
        <begin position="97"/>
        <end position="186"/>
    </location>
</feature>
<keyword evidence="1" id="KW-0472">Membrane</keyword>
<reference evidence="4" key="1">
    <citation type="submission" date="2016-10" db="EMBL/GenBank/DDBJ databases">
        <authorList>
            <person name="Varghese N."/>
            <person name="Submissions S."/>
        </authorList>
    </citation>
    <scope>NUCLEOTIDE SEQUENCE [LARGE SCALE GENOMIC DNA]</scope>
    <source>
        <strain evidence="4">DSM 44675</strain>
    </source>
</reference>
<proteinExistence type="predicted"/>
<evidence type="ECO:0000256" key="1">
    <source>
        <dbReference type="SAM" id="Phobius"/>
    </source>
</evidence>
<dbReference type="PANTHER" id="PTHR40057">
    <property type="entry name" value="SLR1162 PROTEIN"/>
    <property type="match status" value="1"/>
</dbReference>
<feature type="transmembrane region" description="Helical" evidence="1">
    <location>
        <begin position="280"/>
        <end position="305"/>
    </location>
</feature>
<dbReference type="PROSITE" id="PS51725">
    <property type="entry name" value="ABM"/>
    <property type="match status" value="1"/>
</dbReference>
<dbReference type="InterPro" id="IPR038762">
    <property type="entry name" value="ABM_predict"/>
</dbReference>
<dbReference type="Gene3D" id="3.30.70.100">
    <property type="match status" value="2"/>
</dbReference>
<dbReference type="PANTHER" id="PTHR40057:SF1">
    <property type="entry name" value="SLR1162 PROTEIN"/>
    <property type="match status" value="1"/>
</dbReference>
<sequence>MVITQRLRPGLEPAFRRWQDEVDTAAASFAGFLGTDVARSPGTESEWTVVYRFDAADNLKLWLDSETRRALMVRAGEFFEESPSQYVLIDEGRDDAVTVAVSHPPVPGREAEFLAWQQRVIEAEKAFPGFRGSELHRPVPGIQEDWIILFTFDSSEDLERWLSSSERAALLAEGREFRGFTVKRIANPYGSWFPAGGPGAAPAASWKTALSVLVGLYPTVVILTVAIAETWPGAPLWLSLLIGNIASVCLLTWVVMPVVTRVLHFWLEPEDGERGTDARGAAISVGVLTVFAAAFWLVTTVLWTLP</sequence>